<keyword evidence="1" id="KW-0862">Zinc</keyword>
<sequence>MGAETSAVLTEAAARRWVDAREWQKGQPYLRRLSDFRQRPAARGQAGTDYLAAAQGQERYRVRVTVAGGQVVDASCSCPVGSGACKHVAALLARLTQGTAPFVQQESLGSVLDALDRPALERLVQLMLARAPELESLVYTQASLPGTDDLTPLIQAAFADLDHDDLEEELLYREEDLGSDHLDLLLDELGRRLEEGEGLEGPGAEATARSYLAVLEGVQDFYDRHDIDFGLDSLAQEAVAGLYALFTQGELEGDVRQEALEALMLELTEGRAAFDDEFHGWVLVLRPGEQAEVRRLLEGLSRGSGPRRATALGALLDLRGGPRTDADEEALLRAGHDQNRLALFLVGRGRVAEAVEILQGRRGRLPLDELRGPFEQAGALAELERLALSRTGWEGDEARLWLHGVYLGTGRREQAHALAWQEVTSSARDEWLACLRRSSADWPADRGELIVRLGKRRGMWRRLLELLLVEGVNDSGLADQAFALVSDAGTDLAPELALRVAALPSLSPDRAALLRVQAAQRWAAQRHRRAYAEAAASLRPLLERLGERETRRLVAAAFPELNRLPALRDELQQAGLL</sequence>
<protein>
    <submittedName>
        <fullName evidence="3">SWIM zinc finger domain-containing protein</fullName>
    </submittedName>
</protein>
<geneLocation type="plasmid" evidence="4">
    <name>pdrda</name>
</geneLocation>
<keyword evidence="1" id="KW-0479">Metal-binding</keyword>
<accession>A0A345IKR9</accession>
<dbReference type="KEGG" id="dwu:DVJ83_13970"/>
<dbReference type="Proteomes" id="UP000253744">
    <property type="component" value="Plasmid pDrdA"/>
</dbReference>
<evidence type="ECO:0000259" key="2">
    <source>
        <dbReference type="PROSITE" id="PS50966"/>
    </source>
</evidence>
<name>A0A345IKR9_9DEIO</name>
<dbReference type="EMBL" id="CP031159">
    <property type="protein sequence ID" value="AXH00292.1"/>
    <property type="molecule type" value="Genomic_DNA"/>
</dbReference>
<feature type="domain" description="SWIM-type" evidence="2">
    <location>
        <begin position="60"/>
        <end position="96"/>
    </location>
</feature>
<dbReference type="AlphaFoldDB" id="A0A345IKR9"/>
<reference evidence="3 4" key="1">
    <citation type="submission" date="2018-07" db="EMBL/GenBank/DDBJ databases">
        <title>Complete Genome and Methylome Analysis of Deinococcus wulumuqiensis NEB 479.</title>
        <authorList>
            <person name="Fomenkov A."/>
            <person name="Luyten Y."/>
            <person name="Vincze T."/>
            <person name="Anton B.P."/>
            <person name="Clark T."/>
            <person name="Roberts R.J."/>
            <person name="Morgan R.D."/>
        </authorList>
    </citation>
    <scope>NUCLEOTIDE SEQUENCE [LARGE SCALE GENOMIC DNA]</scope>
    <source>
        <strain evidence="3 4">NEB 479</strain>
        <plasmid evidence="4">Plasmid pdrda</plasmid>
    </source>
</reference>
<gene>
    <name evidence="3" type="ORF">DVJ83_13970</name>
</gene>
<evidence type="ECO:0000313" key="4">
    <source>
        <dbReference type="Proteomes" id="UP000253744"/>
    </source>
</evidence>
<keyword evidence="1" id="KW-0863">Zinc-finger</keyword>
<dbReference type="InterPro" id="IPR007527">
    <property type="entry name" value="Znf_SWIM"/>
</dbReference>
<evidence type="ECO:0000256" key="1">
    <source>
        <dbReference type="PROSITE-ProRule" id="PRU00325"/>
    </source>
</evidence>
<organism evidence="3 4">
    <name type="scientific">Deinococcus wulumuqiensis</name>
    <dbReference type="NCBI Taxonomy" id="980427"/>
    <lineage>
        <taxon>Bacteria</taxon>
        <taxon>Thermotogati</taxon>
        <taxon>Deinococcota</taxon>
        <taxon>Deinococci</taxon>
        <taxon>Deinococcales</taxon>
        <taxon>Deinococcaceae</taxon>
        <taxon>Deinococcus</taxon>
    </lineage>
</organism>
<dbReference type="STRING" id="1288484.GCA_000348665_00828"/>
<proteinExistence type="predicted"/>
<dbReference type="PROSITE" id="PS50966">
    <property type="entry name" value="ZF_SWIM"/>
    <property type="match status" value="1"/>
</dbReference>
<dbReference type="RefSeq" id="WP_114672984.1">
    <property type="nucleotide sequence ID" value="NZ_CP031159.1"/>
</dbReference>
<dbReference type="GO" id="GO:0008270">
    <property type="term" value="F:zinc ion binding"/>
    <property type="evidence" value="ECO:0007669"/>
    <property type="project" value="UniProtKB-KW"/>
</dbReference>
<dbReference type="Pfam" id="PF04434">
    <property type="entry name" value="SWIM"/>
    <property type="match status" value="1"/>
</dbReference>
<evidence type="ECO:0000313" key="3">
    <source>
        <dbReference type="EMBL" id="AXH00292.1"/>
    </source>
</evidence>
<keyword evidence="3" id="KW-0614">Plasmid</keyword>